<dbReference type="FunFam" id="2.60.120.590:FF:000008">
    <property type="entry name" value="Alpha-ketoglutarate-dependent dioxygenase alkB homolog 4"/>
    <property type="match status" value="1"/>
</dbReference>
<dbReference type="Ensembl" id="ENSLOCT00000002170.1">
    <property type="protein sequence ID" value="ENSLOCP00000002165.1"/>
    <property type="gene ID" value="ENSLOCG00000001872.1"/>
</dbReference>
<dbReference type="GeneTree" id="ENSGT00390000006344"/>
<evidence type="ECO:0000313" key="2">
    <source>
        <dbReference type="Ensembl" id="ENSLOCP00000002165.1"/>
    </source>
</evidence>
<dbReference type="GO" id="GO:0032451">
    <property type="term" value="F:demethylase activity"/>
    <property type="evidence" value="ECO:0000318"/>
    <property type="project" value="GO_Central"/>
</dbReference>
<dbReference type="GO" id="GO:0070938">
    <property type="term" value="C:contractile ring"/>
    <property type="evidence" value="ECO:0000318"/>
    <property type="project" value="GO_Central"/>
</dbReference>
<dbReference type="OMA" id="MNTLRPC"/>
<reference evidence="2" key="2">
    <citation type="submission" date="2025-08" db="UniProtKB">
        <authorList>
            <consortium name="Ensembl"/>
        </authorList>
    </citation>
    <scope>IDENTIFICATION</scope>
</reference>
<dbReference type="PANTHER" id="PTHR12463">
    <property type="entry name" value="OXYGENASE-RELATED"/>
    <property type="match status" value="1"/>
</dbReference>
<dbReference type="HOGENOM" id="CLU_060545_0_0_1"/>
<dbReference type="InParanoid" id="W5M1A8"/>
<keyword evidence="3" id="KW-1185">Reference proteome</keyword>
<evidence type="ECO:0000256" key="1">
    <source>
        <dbReference type="ARBA" id="ARBA00001954"/>
    </source>
</evidence>
<dbReference type="EMBL" id="AHAT01005628">
    <property type="status" value="NOT_ANNOTATED_CDS"/>
    <property type="molecule type" value="Genomic_DNA"/>
</dbReference>
<protein>
    <submittedName>
        <fullName evidence="2">AlkB homolog 4, lysine demthylase</fullName>
    </submittedName>
</protein>
<comment type="cofactor">
    <cofactor evidence="1">
        <name>Fe(2+)</name>
        <dbReference type="ChEBI" id="CHEBI:29033"/>
    </cofactor>
</comment>
<proteinExistence type="predicted"/>
<dbReference type="GO" id="GO:0031032">
    <property type="term" value="P:actomyosin structure organization"/>
    <property type="evidence" value="ECO:0000318"/>
    <property type="project" value="GO_Central"/>
</dbReference>
<dbReference type="GO" id="GO:0030496">
    <property type="term" value="C:midbody"/>
    <property type="evidence" value="ECO:0000318"/>
    <property type="project" value="GO_Central"/>
</dbReference>
<dbReference type="STRING" id="7918.ENSLOCP00000002165"/>
<dbReference type="GO" id="GO:0016706">
    <property type="term" value="F:2-oxoglutarate-dependent dioxygenase activity"/>
    <property type="evidence" value="ECO:0000318"/>
    <property type="project" value="GO_Central"/>
</dbReference>
<accession>W5M1A8</accession>
<sequence>FMADEEVLQANCACKGIRSCLICENRNGKLDNRINVQQPRRVFVYEPSSGLAVRAEAPGVQESFPFPGVLLWENFVSEAEEQELVSAMDRDAWRDSQSGRRKQDFGPKVNFKKRRVRLGGFSGLPPCSRELVRRMGRAPLLGGFQPVEQCNLDYSPQRGSAIDPHLDDAWLWGERLVTLNLLSPTVLTMSRERAGAGGVWVLVPLPRRALLALYGEARHQWEHAVRRQDIRDRRVCVTFRELSAEFLSGGEQENLGSQLLDVALSFQGIPV</sequence>
<organism evidence="2 3">
    <name type="scientific">Lepisosteus oculatus</name>
    <name type="common">Spotted gar</name>
    <dbReference type="NCBI Taxonomy" id="7918"/>
    <lineage>
        <taxon>Eukaryota</taxon>
        <taxon>Metazoa</taxon>
        <taxon>Chordata</taxon>
        <taxon>Craniata</taxon>
        <taxon>Vertebrata</taxon>
        <taxon>Euteleostomi</taxon>
        <taxon>Actinopterygii</taxon>
        <taxon>Neopterygii</taxon>
        <taxon>Holostei</taxon>
        <taxon>Semionotiformes</taxon>
        <taxon>Lepisosteidae</taxon>
        <taxon>Lepisosteus</taxon>
    </lineage>
</organism>
<dbReference type="GO" id="GO:0070988">
    <property type="term" value="P:demethylation"/>
    <property type="evidence" value="ECO:0007669"/>
    <property type="project" value="InterPro"/>
</dbReference>
<evidence type="ECO:0000313" key="3">
    <source>
        <dbReference type="Proteomes" id="UP000018468"/>
    </source>
</evidence>
<dbReference type="Bgee" id="ENSLOCG00000001872">
    <property type="expression patterns" value="Expressed in muscle tissue and 13 other cell types or tissues"/>
</dbReference>
<dbReference type="SUPFAM" id="SSF51197">
    <property type="entry name" value="Clavaminate synthase-like"/>
    <property type="match status" value="1"/>
</dbReference>
<reference evidence="2" key="3">
    <citation type="submission" date="2025-09" db="UniProtKB">
        <authorList>
            <consortium name="Ensembl"/>
        </authorList>
    </citation>
    <scope>IDENTIFICATION</scope>
</reference>
<dbReference type="Gene3D" id="2.60.120.590">
    <property type="entry name" value="Alpha-ketoglutarate-dependent dioxygenase AlkB-like"/>
    <property type="match status" value="1"/>
</dbReference>
<dbReference type="InterPro" id="IPR037151">
    <property type="entry name" value="AlkB-like_sf"/>
</dbReference>
<name>W5M1A8_LEPOC</name>
<dbReference type="InterPro" id="IPR032857">
    <property type="entry name" value="ALKBH4"/>
</dbReference>
<dbReference type="AlphaFoldDB" id="W5M1A8"/>
<dbReference type="eggNOG" id="KOG3959">
    <property type="taxonomic scope" value="Eukaryota"/>
</dbReference>
<reference evidence="3" key="1">
    <citation type="submission" date="2011-12" db="EMBL/GenBank/DDBJ databases">
        <title>The Draft Genome of Lepisosteus oculatus.</title>
        <authorList>
            <consortium name="The Broad Institute Genome Assembly &amp; Analysis Group"/>
            <consortium name="Computational R&amp;D Group"/>
            <consortium name="and Sequencing Platform"/>
            <person name="Di Palma F."/>
            <person name="Alfoldi J."/>
            <person name="Johnson J."/>
            <person name="Berlin A."/>
            <person name="Gnerre S."/>
            <person name="Jaffe D."/>
            <person name="MacCallum I."/>
            <person name="Young S."/>
            <person name="Walker B.J."/>
            <person name="Lander E.S."/>
            <person name="Lindblad-Toh K."/>
        </authorList>
    </citation>
    <scope>NUCLEOTIDE SEQUENCE [LARGE SCALE GENOMIC DNA]</scope>
</reference>
<dbReference type="PANTHER" id="PTHR12463:SF0">
    <property type="entry name" value="ALPHA-KETOGLUTARATE-DEPENDENT DIOXYGENASE ALKB HOMOLOG 4"/>
    <property type="match status" value="1"/>
</dbReference>
<dbReference type="Proteomes" id="UP000018468">
    <property type="component" value="Linkage group LG22"/>
</dbReference>